<evidence type="ECO:0000313" key="3">
    <source>
        <dbReference type="EMBL" id="NOV00906.1"/>
    </source>
</evidence>
<feature type="domain" description="NAD-dependent epimerase/dehydratase" evidence="2">
    <location>
        <begin position="3"/>
        <end position="112"/>
    </location>
</feature>
<name>A0ABX1ZLR2_9BACL</name>
<dbReference type="RefSeq" id="WP_171683717.1">
    <property type="nucleotide sequence ID" value="NZ_WHNZ01000022.1"/>
</dbReference>
<dbReference type="Proteomes" id="UP000618579">
    <property type="component" value="Unassembled WGS sequence"/>
</dbReference>
<dbReference type="EMBL" id="WHNZ01000022">
    <property type="protein sequence ID" value="NOV00906.1"/>
    <property type="molecule type" value="Genomic_DNA"/>
</dbReference>
<comment type="caution">
    <text evidence="3">The sequence shown here is derived from an EMBL/GenBank/DDBJ whole genome shotgun (WGS) entry which is preliminary data.</text>
</comment>
<dbReference type="PANTHER" id="PTHR14097:SF8">
    <property type="entry name" value="NAD(P)-BINDING DOMAIN-CONTAINING PROTEIN"/>
    <property type="match status" value="1"/>
</dbReference>
<dbReference type="InterPro" id="IPR001509">
    <property type="entry name" value="Epimerase_deHydtase"/>
</dbReference>
<gene>
    <name evidence="3" type="ORF">GC097_12860</name>
</gene>
<evidence type="ECO:0000313" key="4">
    <source>
        <dbReference type="Proteomes" id="UP000618579"/>
    </source>
</evidence>
<dbReference type="InterPro" id="IPR036291">
    <property type="entry name" value="NAD(P)-bd_dom_sf"/>
</dbReference>
<evidence type="ECO:0000256" key="1">
    <source>
        <dbReference type="ARBA" id="ARBA00004370"/>
    </source>
</evidence>
<proteinExistence type="predicted"/>
<organism evidence="3 4">
    <name type="scientific">Paenibacillus planticolens</name>
    <dbReference type="NCBI Taxonomy" id="2654976"/>
    <lineage>
        <taxon>Bacteria</taxon>
        <taxon>Bacillati</taxon>
        <taxon>Bacillota</taxon>
        <taxon>Bacilli</taxon>
        <taxon>Bacillales</taxon>
        <taxon>Paenibacillaceae</taxon>
        <taxon>Paenibacillus</taxon>
    </lineage>
</organism>
<dbReference type="SUPFAM" id="SSF51735">
    <property type="entry name" value="NAD(P)-binding Rossmann-fold domains"/>
    <property type="match status" value="1"/>
</dbReference>
<comment type="subcellular location">
    <subcellularLocation>
        <location evidence="1">Membrane</location>
    </subcellularLocation>
</comment>
<keyword evidence="4" id="KW-1185">Reference proteome</keyword>
<protein>
    <submittedName>
        <fullName evidence="3">NAD(P)H-binding protein</fullName>
    </submittedName>
</protein>
<dbReference type="Pfam" id="PF01370">
    <property type="entry name" value="Epimerase"/>
    <property type="match status" value="1"/>
</dbReference>
<reference evidence="3 4" key="1">
    <citation type="submission" date="2019-10" db="EMBL/GenBank/DDBJ databases">
        <title>Description of Paenibacillus pedi sp. nov.</title>
        <authorList>
            <person name="Carlier A."/>
            <person name="Qi S."/>
        </authorList>
    </citation>
    <scope>NUCLEOTIDE SEQUENCE [LARGE SCALE GENOMIC DNA]</scope>
    <source>
        <strain evidence="3 4">LMG 31457</strain>
    </source>
</reference>
<accession>A0ABX1ZLR2</accession>
<dbReference type="PANTHER" id="PTHR14097">
    <property type="entry name" value="OXIDOREDUCTASE HTATIP2"/>
    <property type="match status" value="1"/>
</dbReference>
<evidence type="ECO:0000259" key="2">
    <source>
        <dbReference type="Pfam" id="PF01370"/>
    </source>
</evidence>
<sequence>MNVLLFGATGMVGQSVLRECLLDPQVKTVLTIGRNATGQSHPKLRELVHANLQDLSAIAGDLSGYDACFFCLGVSSAGMSEEKYKAITYDITLSVAETLVKLNPGMTFTYVSGAGTDSSEKGRSMWARVKGKTENDLLKLPFKAAYMFRPGGILPLHGVKSKTKLYQAVYIIMKPFYPVLEKWFPNSITTSEKVGRAMIKVALDGYAKPTIESSDLNHF</sequence>
<dbReference type="Gene3D" id="3.40.50.720">
    <property type="entry name" value="NAD(P)-binding Rossmann-like Domain"/>
    <property type="match status" value="1"/>
</dbReference>